<reference evidence="2" key="2">
    <citation type="submission" date="2020-07" db="EMBL/GenBank/DDBJ databases">
        <authorList>
            <person name="Vera ALvarez R."/>
            <person name="Arias-Moreno D.M."/>
            <person name="Jimenez-Jacinto V."/>
            <person name="Jimenez-Bremont J.F."/>
            <person name="Swaminathan K."/>
            <person name="Moose S.P."/>
            <person name="Guerrero-Gonzalez M.L."/>
            <person name="Marino-Ramirez L."/>
            <person name="Landsman D."/>
            <person name="Rodriguez-Kessler M."/>
            <person name="Delgado-Sanchez P."/>
        </authorList>
    </citation>
    <scope>NUCLEOTIDE SEQUENCE</scope>
    <source>
        <tissue evidence="2">Cladode</tissue>
    </source>
</reference>
<protein>
    <submittedName>
        <fullName evidence="2">Uncharacterized protein</fullName>
    </submittedName>
</protein>
<dbReference type="GO" id="GO:0010150">
    <property type="term" value="P:leaf senescence"/>
    <property type="evidence" value="ECO:0007669"/>
    <property type="project" value="InterPro"/>
</dbReference>
<dbReference type="GO" id="GO:0010090">
    <property type="term" value="P:trichome morphogenesis"/>
    <property type="evidence" value="ECO:0007669"/>
    <property type="project" value="InterPro"/>
</dbReference>
<feature type="region of interest" description="Disordered" evidence="1">
    <location>
        <begin position="50"/>
        <end position="73"/>
    </location>
</feature>
<dbReference type="PANTHER" id="PTHR35322:SF2">
    <property type="entry name" value="PROTEIN CPR-5"/>
    <property type="match status" value="1"/>
</dbReference>
<organism evidence="2">
    <name type="scientific">Opuntia streptacantha</name>
    <name type="common">Prickly pear cactus</name>
    <name type="synonym">Opuntia cardona</name>
    <dbReference type="NCBI Taxonomy" id="393608"/>
    <lineage>
        <taxon>Eukaryota</taxon>
        <taxon>Viridiplantae</taxon>
        <taxon>Streptophyta</taxon>
        <taxon>Embryophyta</taxon>
        <taxon>Tracheophyta</taxon>
        <taxon>Spermatophyta</taxon>
        <taxon>Magnoliopsida</taxon>
        <taxon>eudicotyledons</taxon>
        <taxon>Gunneridae</taxon>
        <taxon>Pentapetalae</taxon>
        <taxon>Caryophyllales</taxon>
        <taxon>Cactineae</taxon>
        <taxon>Cactaceae</taxon>
        <taxon>Opuntioideae</taxon>
        <taxon>Opuntia</taxon>
    </lineage>
</organism>
<dbReference type="InterPro" id="IPR044708">
    <property type="entry name" value="CPR5"/>
</dbReference>
<dbReference type="PANTHER" id="PTHR35322">
    <property type="entry name" value="PROTEIN CPR-5"/>
    <property type="match status" value="1"/>
</dbReference>
<sequence length="160" mass="17450">MGKHHTPSLQAPHAAFAVDDAAVKVPVKLPPPMPSENQSKPQINCSKLTKKNKKRFNDEAASSSSSEVISCTTRNRDHNNFSMRGIRIASKRRNPRFSVRRAASDVEALAFPLGMSIAAVLAQVLERKDLTNEKASVDQLSSICTSAVRESLSNVSHISK</sequence>
<accession>A0A7C9A6A3</accession>
<dbReference type="GO" id="GO:0006952">
    <property type="term" value="P:defense response"/>
    <property type="evidence" value="ECO:0007669"/>
    <property type="project" value="InterPro"/>
</dbReference>
<proteinExistence type="predicted"/>
<evidence type="ECO:0000256" key="1">
    <source>
        <dbReference type="SAM" id="MobiDB-lite"/>
    </source>
</evidence>
<dbReference type="AlphaFoldDB" id="A0A7C9A6A3"/>
<name>A0A7C9A6A3_OPUST</name>
<dbReference type="EMBL" id="GISG01202659">
    <property type="protein sequence ID" value="MBA4659030.1"/>
    <property type="molecule type" value="Transcribed_RNA"/>
</dbReference>
<reference evidence="2" key="1">
    <citation type="journal article" date="2013" name="J. Plant Res.">
        <title>Effect of fungi and light on seed germination of three Opuntia species from semiarid lands of central Mexico.</title>
        <authorList>
            <person name="Delgado-Sanchez P."/>
            <person name="Jimenez-Bremont J.F."/>
            <person name="Guerrero-Gonzalez Mde L."/>
            <person name="Flores J."/>
        </authorList>
    </citation>
    <scope>NUCLEOTIDE SEQUENCE</scope>
    <source>
        <tissue evidence="2">Cladode</tissue>
    </source>
</reference>
<evidence type="ECO:0000313" key="2">
    <source>
        <dbReference type="EMBL" id="MBA4659030.1"/>
    </source>
</evidence>